<dbReference type="EMBL" id="CAJOBR010022023">
    <property type="protein sequence ID" value="CAF4943774.1"/>
    <property type="molecule type" value="Genomic_DNA"/>
</dbReference>
<evidence type="ECO:0000313" key="2">
    <source>
        <dbReference type="Proteomes" id="UP000663848"/>
    </source>
</evidence>
<proteinExistence type="predicted"/>
<dbReference type="AlphaFoldDB" id="A0A821XJM4"/>
<comment type="caution">
    <text evidence="1">The sequence shown here is derived from an EMBL/GenBank/DDBJ whole genome shotgun (WGS) entry which is preliminary data.</text>
</comment>
<name>A0A821XJM4_9BILA</name>
<organism evidence="1 2">
    <name type="scientific">Rotaria socialis</name>
    <dbReference type="NCBI Taxonomy" id="392032"/>
    <lineage>
        <taxon>Eukaryota</taxon>
        <taxon>Metazoa</taxon>
        <taxon>Spiralia</taxon>
        <taxon>Gnathifera</taxon>
        <taxon>Rotifera</taxon>
        <taxon>Eurotatoria</taxon>
        <taxon>Bdelloidea</taxon>
        <taxon>Philodinida</taxon>
        <taxon>Philodinidae</taxon>
        <taxon>Rotaria</taxon>
    </lineage>
</organism>
<dbReference type="Proteomes" id="UP000663848">
    <property type="component" value="Unassembled WGS sequence"/>
</dbReference>
<feature type="non-terminal residue" evidence="1">
    <location>
        <position position="1"/>
    </location>
</feature>
<sequence>LCSSGSLNQIDNEQTLWFTNNDVETKPRIQVRGLWIFKFIQYPWTILLSKSHQTKYFHNQVNRTSIPAAPADSSNVASLRSMLENSFYWDFNNRDDPVKKSSFISFIQEKNHEIQSQRVTQHRSANGSN</sequence>
<protein>
    <submittedName>
        <fullName evidence="1">Uncharacterized protein</fullName>
    </submittedName>
</protein>
<reference evidence="1" key="1">
    <citation type="submission" date="2021-02" db="EMBL/GenBank/DDBJ databases">
        <authorList>
            <person name="Nowell W R."/>
        </authorList>
    </citation>
    <scope>NUCLEOTIDE SEQUENCE</scope>
</reference>
<accession>A0A821XJM4</accession>
<evidence type="ECO:0000313" key="1">
    <source>
        <dbReference type="EMBL" id="CAF4943774.1"/>
    </source>
</evidence>
<gene>
    <name evidence="1" type="ORF">QYT958_LOCUS32951</name>
</gene>